<feature type="compositionally biased region" description="Basic and acidic residues" evidence="1">
    <location>
        <begin position="106"/>
        <end position="119"/>
    </location>
</feature>
<evidence type="ECO:0000256" key="1">
    <source>
        <dbReference type="SAM" id="MobiDB-lite"/>
    </source>
</evidence>
<feature type="compositionally biased region" description="Basic and acidic residues" evidence="1">
    <location>
        <begin position="13"/>
        <end position="32"/>
    </location>
</feature>
<evidence type="ECO:0000313" key="2">
    <source>
        <dbReference type="EMBL" id="CAG6668128.1"/>
    </source>
</evidence>
<feature type="region of interest" description="Disordered" evidence="1">
    <location>
        <begin position="1"/>
        <end position="77"/>
    </location>
</feature>
<proteinExistence type="predicted"/>
<feature type="compositionally biased region" description="Basic and acidic residues" evidence="1">
    <location>
        <begin position="138"/>
        <end position="152"/>
    </location>
</feature>
<organism evidence="2">
    <name type="scientific">Cacopsylla melanoneura</name>
    <dbReference type="NCBI Taxonomy" id="428564"/>
    <lineage>
        <taxon>Eukaryota</taxon>
        <taxon>Metazoa</taxon>
        <taxon>Ecdysozoa</taxon>
        <taxon>Arthropoda</taxon>
        <taxon>Hexapoda</taxon>
        <taxon>Insecta</taxon>
        <taxon>Pterygota</taxon>
        <taxon>Neoptera</taxon>
        <taxon>Paraneoptera</taxon>
        <taxon>Hemiptera</taxon>
        <taxon>Sternorrhyncha</taxon>
        <taxon>Psylloidea</taxon>
        <taxon>Psyllidae</taxon>
        <taxon>Psyllinae</taxon>
        <taxon>Cacopsylla</taxon>
    </lineage>
</organism>
<dbReference type="EMBL" id="HBUF01218115">
    <property type="protein sequence ID" value="CAG6668128.1"/>
    <property type="molecule type" value="Transcribed_RNA"/>
</dbReference>
<protein>
    <submittedName>
        <fullName evidence="2">Uncharacterized protein</fullName>
    </submittedName>
</protein>
<feature type="compositionally biased region" description="Basic and acidic residues" evidence="1">
    <location>
        <begin position="39"/>
        <end position="65"/>
    </location>
</feature>
<accession>A0A8D8WPU8</accession>
<dbReference type="AlphaFoldDB" id="A0A8D8WPU8"/>
<reference evidence="2" key="1">
    <citation type="submission" date="2021-05" db="EMBL/GenBank/DDBJ databases">
        <authorList>
            <person name="Alioto T."/>
            <person name="Alioto T."/>
            <person name="Gomez Garrido J."/>
        </authorList>
    </citation>
    <scope>NUCLEOTIDE SEQUENCE</scope>
</reference>
<sequence length="172" mass="19254">MDGRTVGRTCGNDGRESGKRLRGDENTDREISPEEEDCKESGKPFKDGKEKDVEHNETESMDRGAENNAGQPDETENARILVELQIRPVRKRREQLSIGPPMAARTETKSERYNAKKNESLLGATERLGKHGPNRTNARQDAHLLETGESGRRYGTKCSNTTWNQTVLEEGA</sequence>
<feature type="region of interest" description="Disordered" evidence="1">
    <location>
        <begin position="92"/>
        <end position="158"/>
    </location>
</feature>
<name>A0A8D8WPU8_9HEMI</name>